<keyword evidence="3" id="KW-1185">Reference proteome</keyword>
<proteinExistence type="inferred from homology"/>
<dbReference type="SUPFAM" id="SSF46785">
    <property type="entry name" value="Winged helix' DNA-binding domain"/>
    <property type="match status" value="1"/>
</dbReference>
<protein>
    <submittedName>
        <fullName evidence="2">Sugar kinase of the NBD/HSP70 family</fullName>
    </submittedName>
</protein>
<dbReference type="Proteomes" id="UP000053370">
    <property type="component" value="Unassembled WGS sequence"/>
</dbReference>
<dbReference type="PANTHER" id="PTHR18964:SF110">
    <property type="entry name" value="TRANSCRIPTIONAL REGULATOR, XYLR-RELATED"/>
    <property type="match status" value="1"/>
</dbReference>
<keyword evidence="2" id="KW-0418">Kinase</keyword>
<sequence>MKKDMDGEIKTAAKPFTLKIQNRKTVMSIFNDGLPHSIADISLRTGVSRQTITKALDHFVRSGLITSSGKGDSTETGGKKPTLFQLAAEKTLLILLLRGKEFHISLYTMNLQEIGSETLASEIVLANDFSSFMKSIRETADRLFRLRKGAEESLYGIAVVTPGIVEDNEILRYSLFNDSWGRNIPVKNYFQEAFPTAQYVFVENIGKMAGFGTIASQKHKYSSLRIVTVYTYHGISGCFFDKGNLIQGANSIIGEFGHMVIDPQSSATCKCGKTGCFESLTRNDTIQSRIQHAKDIDDFLAYMQKPLSKINFNDIVLGEEQGFQCCRTELSTLAHYFAQTFFNIATVYDPDVFILQGNFSSYNRHFIDEFYKYISEVNFLTKDQNFRLESDRCSLIELELSGAIHALKEHFFSDELIYR</sequence>
<accession>A0A0S7BRZ3</accession>
<reference evidence="2" key="1">
    <citation type="journal article" date="2015" name="Genome Announc.">
        <title>Draft Genome Sequence of Anaerolineae Strain TC1, a Novel Isolate from a Methanogenic Wastewater Treatment System.</title>
        <authorList>
            <person name="Matsuura N."/>
            <person name="Tourlousse D.M."/>
            <person name="Sun L."/>
            <person name="Toyonaga M."/>
            <person name="Kuroda K."/>
            <person name="Ohashi A."/>
            <person name="Cruz R."/>
            <person name="Yamaguchi T."/>
            <person name="Sekiguchi Y."/>
        </authorList>
    </citation>
    <scope>NUCLEOTIDE SEQUENCE [LARGE SCALE GENOMIC DNA]</scope>
    <source>
        <strain evidence="2">TC1</strain>
    </source>
</reference>
<dbReference type="InterPro" id="IPR036388">
    <property type="entry name" value="WH-like_DNA-bd_sf"/>
</dbReference>
<evidence type="ECO:0000313" key="3">
    <source>
        <dbReference type="Proteomes" id="UP000053370"/>
    </source>
</evidence>
<keyword evidence="2" id="KW-0808">Transferase</keyword>
<dbReference type="AlphaFoldDB" id="A0A0S7BRZ3"/>
<dbReference type="STRING" id="1678840.ATC1_131159"/>
<dbReference type="InterPro" id="IPR000600">
    <property type="entry name" value="ROK"/>
</dbReference>
<name>A0A0S7BRZ3_9CHLR</name>
<comment type="similarity">
    <text evidence="1">Belongs to the ROK (NagC/XylR) family.</text>
</comment>
<dbReference type="Pfam" id="PF00480">
    <property type="entry name" value="ROK"/>
    <property type="match status" value="1"/>
</dbReference>
<dbReference type="RefSeq" id="WP_172667771.1">
    <property type="nucleotide sequence ID" value="NZ_DF968181.1"/>
</dbReference>
<dbReference type="SUPFAM" id="SSF53067">
    <property type="entry name" value="Actin-like ATPase domain"/>
    <property type="match status" value="1"/>
</dbReference>
<dbReference type="Gene3D" id="1.10.10.10">
    <property type="entry name" value="Winged helix-like DNA-binding domain superfamily/Winged helix DNA-binding domain"/>
    <property type="match status" value="1"/>
</dbReference>
<dbReference type="InterPro" id="IPR036390">
    <property type="entry name" value="WH_DNA-bd_sf"/>
</dbReference>
<dbReference type="InterPro" id="IPR043129">
    <property type="entry name" value="ATPase_NBD"/>
</dbReference>
<gene>
    <name evidence="2" type="ORF">ATC1_131159</name>
</gene>
<dbReference type="GO" id="GO:0016301">
    <property type="term" value="F:kinase activity"/>
    <property type="evidence" value="ECO:0007669"/>
    <property type="project" value="UniProtKB-KW"/>
</dbReference>
<dbReference type="PANTHER" id="PTHR18964">
    <property type="entry name" value="ROK (REPRESSOR, ORF, KINASE) FAMILY"/>
    <property type="match status" value="1"/>
</dbReference>
<dbReference type="Gene3D" id="3.30.420.40">
    <property type="match status" value="2"/>
</dbReference>
<dbReference type="EMBL" id="DF968181">
    <property type="protein sequence ID" value="GAP41175.1"/>
    <property type="molecule type" value="Genomic_DNA"/>
</dbReference>
<evidence type="ECO:0000256" key="1">
    <source>
        <dbReference type="ARBA" id="ARBA00006479"/>
    </source>
</evidence>
<evidence type="ECO:0000313" key="2">
    <source>
        <dbReference type="EMBL" id="GAP41175.1"/>
    </source>
</evidence>
<organism evidence="2">
    <name type="scientific">Flexilinea flocculi</name>
    <dbReference type="NCBI Taxonomy" id="1678840"/>
    <lineage>
        <taxon>Bacteria</taxon>
        <taxon>Bacillati</taxon>
        <taxon>Chloroflexota</taxon>
        <taxon>Anaerolineae</taxon>
        <taxon>Anaerolineales</taxon>
        <taxon>Anaerolineaceae</taxon>
        <taxon>Flexilinea</taxon>
    </lineage>
</organism>